<proteinExistence type="inferred from homology"/>
<dbReference type="GO" id="GO:0004416">
    <property type="term" value="F:hydroxyacylglutathione hydrolase activity"/>
    <property type="evidence" value="ECO:0007669"/>
    <property type="project" value="UniProtKB-UniRule"/>
</dbReference>
<dbReference type="FunCoup" id="A0A3A9J6R0">
    <property type="interactions" value="474"/>
</dbReference>
<feature type="binding site" evidence="7">
    <location>
        <position position="133"/>
    </location>
    <ligand>
        <name>Zn(2+)</name>
        <dbReference type="ChEBI" id="CHEBI:29105"/>
        <label>2</label>
    </ligand>
</feature>
<dbReference type="AlphaFoldDB" id="A0A3A9J6R0"/>
<feature type="binding site" evidence="7">
    <location>
        <position position="58"/>
    </location>
    <ligand>
        <name>Zn(2+)</name>
        <dbReference type="ChEBI" id="CHEBI:29105"/>
        <label>1</label>
    </ligand>
</feature>
<comment type="pathway">
    <text evidence="2 7">Secondary metabolite metabolism; methylglyoxal degradation; (R)-lactate from methylglyoxal: step 2/2.</text>
</comment>
<evidence type="ECO:0000259" key="8">
    <source>
        <dbReference type="SMART" id="SM00849"/>
    </source>
</evidence>
<dbReference type="InterPro" id="IPR035680">
    <property type="entry name" value="Clx_II_MBL"/>
</dbReference>
<comment type="cofactor">
    <cofactor evidence="7">
        <name>Zn(2+)</name>
        <dbReference type="ChEBI" id="CHEBI:29105"/>
    </cofactor>
    <text evidence="7">Binds 2 Zn(2+) ions per subunit.</text>
</comment>
<comment type="similarity">
    <text evidence="3 7">Belongs to the metallo-beta-lactamase superfamily. Glyoxalase II family.</text>
</comment>
<evidence type="ECO:0000313" key="10">
    <source>
        <dbReference type="EMBL" id="RMI24730.1"/>
    </source>
</evidence>
<reference evidence="9 12" key="1">
    <citation type="submission" date="2018-09" db="EMBL/GenBank/DDBJ databases">
        <title>Roseomonas sp. nov., isolated from feces of Tibetan antelopes in the Qinghai-Tibet plateau, China.</title>
        <authorList>
            <person name="Tian Z."/>
        </authorList>
    </citation>
    <scope>NUCLEOTIDE SEQUENCE [LARGE SCALE GENOMIC DNA]</scope>
    <source>
        <strain evidence="10 11">Z23</strain>
        <strain evidence="9 12">Z24</strain>
    </source>
</reference>
<dbReference type="Gene3D" id="3.60.15.10">
    <property type="entry name" value="Ribonuclease Z/Hydroxyacylglutathione hydrolase-like"/>
    <property type="match status" value="1"/>
</dbReference>
<dbReference type="RefSeq" id="WP_120640931.1">
    <property type="nucleotide sequence ID" value="NZ_RAQU01000288.1"/>
</dbReference>
<keyword evidence="11" id="KW-1185">Reference proteome</keyword>
<feature type="binding site" evidence="7">
    <location>
        <position position="61"/>
    </location>
    <ligand>
        <name>Zn(2+)</name>
        <dbReference type="ChEBI" id="CHEBI:29105"/>
        <label>2</label>
    </ligand>
</feature>
<dbReference type="GO" id="GO:0008270">
    <property type="term" value="F:zinc ion binding"/>
    <property type="evidence" value="ECO:0007669"/>
    <property type="project" value="InterPro"/>
</dbReference>
<dbReference type="PANTHER" id="PTHR43705">
    <property type="entry name" value="HYDROXYACYLGLUTATHIONE HYDROLASE"/>
    <property type="match status" value="1"/>
</dbReference>
<dbReference type="OrthoDB" id="9802248at2"/>
<dbReference type="InterPro" id="IPR001018">
    <property type="entry name" value="Beta-lactamase_class-B_CS"/>
</dbReference>
<organism evidence="9 12">
    <name type="scientific">Teichococcus wenyumeiae</name>
    <dbReference type="NCBI Taxonomy" id="2478470"/>
    <lineage>
        <taxon>Bacteria</taxon>
        <taxon>Pseudomonadati</taxon>
        <taxon>Pseudomonadota</taxon>
        <taxon>Alphaproteobacteria</taxon>
        <taxon>Acetobacterales</taxon>
        <taxon>Roseomonadaceae</taxon>
        <taxon>Roseomonas</taxon>
    </lineage>
</organism>
<evidence type="ECO:0000256" key="4">
    <source>
        <dbReference type="ARBA" id="ARBA00022723"/>
    </source>
</evidence>
<dbReference type="EMBL" id="RAQU01000288">
    <property type="protein sequence ID" value="RKK01351.1"/>
    <property type="molecule type" value="Genomic_DNA"/>
</dbReference>
<name>A0A3A9J6R0_9PROT</name>
<dbReference type="PANTHER" id="PTHR43705:SF1">
    <property type="entry name" value="HYDROXYACYLGLUTATHIONE HYDROLASE GLOB"/>
    <property type="match status" value="1"/>
</dbReference>
<dbReference type="Proteomes" id="UP000274097">
    <property type="component" value="Unassembled WGS sequence"/>
</dbReference>
<dbReference type="Pfam" id="PF16123">
    <property type="entry name" value="HAGH_C"/>
    <property type="match status" value="1"/>
</dbReference>
<dbReference type="InterPro" id="IPR032282">
    <property type="entry name" value="HAGH_C"/>
</dbReference>
<dbReference type="CDD" id="cd07723">
    <property type="entry name" value="hydroxyacylglutathione_hydrolase_MBL-fold"/>
    <property type="match status" value="1"/>
</dbReference>
<dbReference type="InterPro" id="IPR017782">
    <property type="entry name" value="Hydroxyacylglutathione_Hdrlase"/>
</dbReference>
<protein>
    <recommendedName>
        <fullName evidence="7">Hydroxyacylglutathione hydrolase</fullName>
        <ecNumber evidence="7">3.1.2.6</ecNumber>
    </recommendedName>
    <alternativeName>
        <fullName evidence="7">Glyoxalase II</fullName>
        <shortName evidence="7">Glx II</shortName>
    </alternativeName>
</protein>
<evidence type="ECO:0000256" key="5">
    <source>
        <dbReference type="ARBA" id="ARBA00022801"/>
    </source>
</evidence>
<dbReference type="SUPFAM" id="SSF56281">
    <property type="entry name" value="Metallo-hydrolase/oxidoreductase"/>
    <property type="match status" value="1"/>
</dbReference>
<feature type="binding site" evidence="7">
    <location>
        <position position="114"/>
    </location>
    <ligand>
        <name>Zn(2+)</name>
        <dbReference type="ChEBI" id="CHEBI:29105"/>
        <label>1</label>
    </ligand>
</feature>
<evidence type="ECO:0000256" key="1">
    <source>
        <dbReference type="ARBA" id="ARBA00001623"/>
    </source>
</evidence>
<dbReference type="InterPro" id="IPR036866">
    <property type="entry name" value="RibonucZ/Hydroxyglut_hydro"/>
</dbReference>
<dbReference type="InParanoid" id="A0A3A9J6R0"/>
<evidence type="ECO:0000313" key="9">
    <source>
        <dbReference type="EMBL" id="RKK01351.1"/>
    </source>
</evidence>
<dbReference type="EMBL" id="RFLX01000007">
    <property type="protein sequence ID" value="RMI24730.1"/>
    <property type="molecule type" value="Genomic_DNA"/>
</dbReference>
<dbReference type="EC" id="3.1.2.6" evidence="7"/>
<dbReference type="Proteomes" id="UP000278036">
    <property type="component" value="Unassembled WGS sequence"/>
</dbReference>
<feature type="domain" description="Metallo-beta-lactamase" evidence="8">
    <location>
        <begin position="13"/>
        <end position="171"/>
    </location>
</feature>
<feature type="binding site" evidence="7">
    <location>
        <position position="171"/>
    </location>
    <ligand>
        <name>Zn(2+)</name>
        <dbReference type="ChEBI" id="CHEBI:29105"/>
        <label>2</label>
    </ligand>
</feature>
<dbReference type="GO" id="GO:0019243">
    <property type="term" value="P:methylglyoxal catabolic process to D-lactate via S-lactoyl-glutathione"/>
    <property type="evidence" value="ECO:0007669"/>
    <property type="project" value="UniProtKB-UniRule"/>
</dbReference>
<gene>
    <name evidence="7 9" type="primary">gloB</name>
    <name evidence="9" type="ORF">D6Z83_25440</name>
    <name evidence="10" type="ORF">EBE87_11310</name>
</gene>
<keyword evidence="4 7" id="KW-0479">Metal-binding</keyword>
<feature type="binding site" evidence="7">
    <location>
        <position position="133"/>
    </location>
    <ligand>
        <name>Zn(2+)</name>
        <dbReference type="ChEBI" id="CHEBI:29105"/>
        <label>1</label>
    </ligand>
</feature>
<sequence>MTVTVQAVPFASDNYAWLLRDQATGTVAICDPGEAAPVIAALDAAGGRCDIILLTHHHDDHIGGVEEVRAKYGAKVIGAKADAHRLPKLDQAVVPGDTVRVGETEGRVIDSPGHTVGHIAFYFPDGDVLLCGDTLFSLGCGRLLEGTAEDMFHALELLKPLPPQTLVCCGHEYTESNARFALTVEPYNQALRDKAADVAAKRAAGQPTVPSLLGQEMETNPFLRVSSAARLAEIRKAKDNFRG</sequence>
<dbReference type="PIRSF" id="PIRSF005457">
    <property type="entry name" value="Glx"/>
    <property type="match status" value="1"/>
</dbReference>
<dbReference type="PROSITE" id="PS00743">
    <property type="entry name" value="BETA_LACTAMASE_B_1"/>
    <property type="match status" value="1"/>
</dbReference>
<dbReference type="InterPro" id="IPR001279">
    <property type="entry name" value="Metallo-B-lactamas"/>
</dbReference>
<evidence type="ECO:0000313" key="11">
    <source>
        <dbReference type="Proteomes" id="UP000274097"/>
    </source>
</evidence>
<comment type="subunit">
    <text evidence="7">Monomer.</text>
</comment>
<comment type="function">
    <text evidence="7">Thiolesterase that catalyzes the hydrolysis of S-D-lactoyl-glutathione to form glutathione and D-lactic acid.</text>
</comment>
<feature type="binding site" evidence="7">
    <location>
        <position position="60"/>
    </location>
    <ligand>
        <name>Zn(2+)</name>
        <dbReference type="ChEBI" id="CHEBI:29105"/>
        <label>2</label>
    </ligand>
</feature>
<evidence type="ECO:0000256" key="2">
    <source>
        <dbReference type="ARBA" id="ARBA00004963"/>
    </source>
</evidence>
<comment type="catalytic activity">
    <reaction evidence="1 7">
        <text>an S-(2-hydroxyacyl)glutathione + H2O = a 2-hydroxy carboxylate + glutathione + H(+)</text>
        <dbReference type="Rhea" id="RHEA:21864"/>
        <dbReference type="ChEBI" id="CHEBI:15377"/>
        <dbReference type="ChEBI" id="CHEBI:15378"/>
        <dbReference type="ChEBI" id="CHEBI:57925"/>
        <dbReference type="ChEBI" id="CHEBI:58896"/>
        <dbReference type="ChEBI" id="CHEBI:71261"/>
        <dbReference type="EC" id="3.1.2.6"/>
    </reaction>
</comment>
<keyword evidence="5 7" id="KW-0378">Hydrolase</keyword>
<feature type="binding site" evidence="7">
    <location>
        <position position="56"/>
    </location>
    <ligand>
        <name>Zn(2+)</name>
        <dbReference type="ChEBI" id="CHEBI:29105"/>
        <label>1</label>
    </ligand>
</feature>
<accession>A0A3A9J6R0</accession>
<evidence type="ECO:0000313" key="12">
    <source>
        <dbReference type="Proteomes" id="UP000278036"/>
    </source>
</evidence>
<dbReference type="GO" id="GO:0017001">
    <property type="term" value="P:antibiotic catabolic process"/>
    <property type="evidence" value="ECO:0007669"/>
    <property type="project" value="InterPro"/>
</dbReference>
<dbReference type="NCBIfam" id="TIGR03413">
    <property type="entry name" value="GSH_gloB"/>
    <property type="match status" value="1"/>
</dbReference>
<evidence type="ECO:0000256" key="6">
    <source>
        <dbReference type="ARBA" id="ARBA00022833"/>
    </source>
</evidence>
<dbReference type="UniPathway" id="UPA00619">
    <property type="reaction ID" value="UER00676"/>
</dbReference>
<dbReference type="InterPro" id="IPR050110">
    <property type="entry name" value="Glyoxalase_II_hydrolase"/>
</dbReference>
<evidence type="ECO:0000256" key="3">
    <source>
        <dbReference type="ARBA" id="ARBA00006759"/>
    </source>
</evidence>
<dbReference type="Pfam" id="PF00753">
    <property type="entry name" value="Lactamase_B"/>
    <property type="match status" value="1"/>
</dbReference>
<dbReference type="SMART" id="SM00849">
    <property type="entry name" value="Lactamase_B"/>
    <property type="match status" value="1"/>
</dbReference>
<comment type="caution">
    <text evidence="9">The sequence shown here is derived from an EMBL/GenBank/DDBJ whole genome shotgun (WGS) entry which is preliminary data.</text>
</comment>
<dbReference type="GO" id="GO:0008800">
    <property type="term" value="F:beta-lactamase activity"/>
    <property type="evidence" value="ECO:0007669"/>
    <property type="project" value="InterPro"/>
</dbReference>
<dbReference type="HAMAP" id="MF_01374">
    <property type="entry name" value="Glyoxalase_2"/>
    <property type="match status" value="1"/>
</dbReference>
<evidence type="ECO:0000256" key="7">
    <source>
        <dbReference type="HAMAP-Rule" id="MF_01374"/>
    </source>
</evidence>
<keyword evidence="6 7" id="KW-0862">Zinc</keyword>